<dbReference type="EMBL" id="JH431989">
    <property type="status" value="NOT_ANNOTATED_CDS"/>
    <property type="molecule type" value="Genomic_DNA"/>
</dbReference>
<reference evidence="1" key="2">
    <citation type="submission" date="2015-02" db="UniProtKB">
        <authorList>
            <consortium name="EnsemblMetazoa"/>
        </authorList>
    </citation>
    <scope>IDENTIFICATION</scope>
</reference>
<dbReference type="HOGENOM" id="CLU_140595_0_0_1"/>
<name>T1JJL6_STRMM</name>
<dbReference type="eggNOG" id="KOG1109">
    <property type="taxonomic scope" value="Eukaryota"/>
</dbReference>
<dbReference type="EnsemblMetazoa" id="SMAR014046-RA">
    <property type="protein sequence ID" value="SMAR014046-PA"/>
    <property type="gene ID" value="SMAR014046"/>
</dbReference>
<proteinExistence type="predicted"/>
<accession>T1JJL6</accession>
<dbReference type="AlphaFoldDB" id="T1JJL6"/>
<organism evidence="1 2">
    <name type="scientific">Strigamia maritima</name>
    <name type="common">European centipede</name>
    <name type="synonym">Geophilus maritimus</name>
    <dbReference type="NCBI Taxonomy" id="126957"/>
    <lineage>
        <taxon>Eukaryota</taxon>
        <taxon>Metazoa</taxon>
        <taxon>Ecdysozoa</taxon>
        <taxon>Arthropoda</taxon>
        <taxon>Myriapoda</taxon>
        <taxon>Chilopoda</taxon>
        <taxon>Pleurostigmophora</taxon>
        <taxon>Geophilomorpha</taxon>
        <taxon>Linotaeniidae</taxon>
        <taxon>Strigamia</taxon>
    </lineage>
</organism>
<sequence length="159" mass="17089">MLDTIWPMSRLSRSFDVQVAATDVIDGFVVDHECAVGVLEGRVGGENGVVRFDHGGRHLRCGIDGEFEFGFLAVVDREALHEERGEAGAGPSAEAVENEKSLQAGTLVGQLADPIQDKVHNFFANGVVTTGVIVGGIFLSCDQLFRVKQLSVRSSTNFI</sequence>
<dbReference type="STRING" id="126957.T1JJL6"/>
<evidence type="ECO:0000313" key="1">
    <source>
        <dbReference type="EnsemblMetazoa" id="SMAR014046-PA"/>
    </source>
</evidence>
<evidence type="ECO:0000313" key="2">
    <source>
        <dbReference type="Proteomes" id="UP000014500"/>
    </source>
</evidence>
<keyword evidence="2" id="KW-1185">Reference proteome</keyword>
<reference evidence="2" key="1">
    <citation type="submission" date="2011-05" db="EMBL/GenBank/DDBJ databases">
        <authorList>
            <person name="Richards S.R."/>
            <person name="Qu J."/>
            <person name="Jiang H."/>
            <person name="Jhangiani S.N."/>
            <person name="Agravi P."/>
            <person name="Goodspeed R."/>
            <person name="Gross S."/>
            <person name="Mandapat C."/>
            <person name="Jackson L."/>
            <person name="Mathew T."/>
            <person name="Pu L."/>
            <person name="Thornton R."/>
            <person name="Saada N."/>
            <person name="Wilczek-Boney K.B."/>
            <person name="Lee S."/>
            <person name="Kovar C."/>
            <person name="Wu Y."/>
            <person name="Scherer S.E."/>
            <person name="Worley K.C."/>
            <person name="Muzny D.M."/>
            <person name="Gibbs R."/>
        </authorList>
    </citation>
    <scope>NUCLEOTIDE SEQUENCE</scope>
    <source>
        <strain evidence="2">Brora</strain>
    </source>
</reference>
<dbReference type="Proteomes" id="UP000014500">
    <property type="component" value="Unassembled WGS sequence"/>
</dbReference>
<protein>
    <submittedName>
        <fullName evidence="1">Uncharacterized protein</fullName>
    </submittedName>
</protein>